<dbReference type="EMBL" id="JTDE01006474">
    <property type="protein sequence ID" value="KAF7243554.1"/>
    <property type="molecule type" value="Genomic_DNA"/>
</dbReference>
<evidence type="ECO:0000313" key="2">
    <source>
        <dbReference type="Proteomes" id="UP000822476"/>
    </source>
</evidence>
<reference evidence="1" key="1">
    <citation type="submission" date="2019-07" db="EMBL/GenBank/DDBJ databases">
        <title>Annotation for the trematode Paragonimus miyazaki's.</title>
        <authorList>
            <person name="Choi Y.-J."/>
        </authorList>
    </citation>
    <scope>NUCLEOTIDE SEQUENCE</scope>
    <source>
        <strain evidence="1">Japan</strain>
    </source>
</reference>
<dbReference type="Proteomes" id="UP000822476">
    <property type="component" value="Unassembled WGS sequence"/>
</dbReference>
<proteinExistence type="predicted"/>
<sequence length="204" mass="23187">MSDRRSVPHPGISRTTNWPRRRDILSSPQRMLHVASSAEMENIPPQTGYNTVISFQQANGNLFRSNVPSVVFMNLQHQNYQKRRITVRWMLNKAVILMRVAVSTKSYGESVDTPELLFPRYSKRSTNIIRYAQVQCMSQLGGTSEGELLRNILSRNIHGDYANRINVSGLDGRRALKSTRLYKCIKMAVKPIPAFSSATEISMN</sequence>
<accession>A0A8S9YFY9</accession>
<protein>
    <submittedName>
        <fullName evidence="1">Uncharacterized protein</fullName>
    </submittedName>
</protein>
<dbReference type="OrthoDB" id="10473986at2759"/>
<dbReference type="AlphaFoldDB" id="A0A8S9YFY9"/>
<evidence type="ECO:0000313" key="1">
    <source>
        <dbReference type="EMBL" id="KAF7243554.1"/>
    </source>
</evidence>
<comment type="caution">
    <text evidence="1">The sequence shown here is derived from an EMBL/GenBank/DDBJ whole genome shotgun (WGS) entry which is preliminary data.</text>
</comment>
<gene>
    <name evidence="1" type="ORF">EG68_08675</name>
</gene>
<keyword evidence="2" id="KW-1185">Reference proteome</keyword>
<name>A0A8S9YFY9_9TREM</name>
<organism evidence="1 2">
    <name type="scientific">Paragonimus skrjabini miyazakii</name>
    <dbReference type="NCBI Taxonomy" id="59628"/>
    <lineage>
        <taxon>Eukaryota</taxon>
        <taxon>Metazoa</taxon>
        <taxon>Spiralia</taxon>
        <taxon>Lophotrochozoa</taxon>
        <taxon>Platyhelminthes</taxon>
        <taxon>Trematoda</taxon>
        <taxon>Digenea</taxon>
        <taxon>Plagiorchiida</taxon>
        <taxon>Troglotremata</taxon>
        <taxon>Troglotrematidae</taxon>
        <taxon>Paragonimus</taxon>
    </lineage>
</organism>